<protein>
    <submittedName>
        <fullName evidence="2">Retinaldehyde-binding protein 1</fullName>
    </submittedName>
</protein>
<evidence type="ECO:0000313" key="2">
    <source>
        <dbReference type="EMBL" id="CAB3265607.1"/>
    </source>
</evidence>
<accession>A0A6F9DQ86</accession>
<dbReference type="InterPro" id="IPR036865">
    <property type="entry name" value="CRAL-TRIO_dom_sf"/>
</dbReference>
<dbReference type="InterPro" id="IPR011074">
    <property type="entry name" value="CRAL/TRIO_N_dom"/>
</dbReference>
<dbReference type="Gene3D" id="1.10.8.20">
    <property type="entry name" value="N-terminal domain of phosphatidylinositol transfer protein sec14p"/>
    <property type="match status" value="1"/>
</dbReference>
<dbReference type="AlphaFoldDB" id="A0A6F9DQ86"/>
<dbReference type="SMART" id="SM01100">
    <property type="entry name" value="CRAL_TRIO_N"/>
    <property type="match status" value="1"/>
</dbReference>
<dbReference type="Gene3D" id="3.40.525.10">
    <property type="entry name" value="CRAL-TRIO lipid binding domain"/>
    <property type="match status" value="1"/>
</dbReference>
<name>A0A6F9DQ86_9ASCI</name>
<dbReference type="EMBL" id="LR789745">
    <property type="protein sequence ID" value="CAB3265607.1"/>
    <property type="molecule type" value="mRNA"/>
</dbReference>
<dbReference type="SMART" id="SM00516">
    <property type="entry name" value="SEC14"/>
    <property type="match status" value="1"/>
</dbReference>
<dbReference type="CDD" id="cd00170">
    <property type="entry name" value="SEC14"/>
    <property type="match status" value="1"/>
</dbReference>
<feature type="domain" description="CRAL-TRIO" evidence="1">
    <location>
        <begin position="111"/>
        <end position="272"/>
    </location>
</feature>
<reference evidence="2" key="1">
    <citation type="submission" date="2020-04" db="EMBL/GenBank/DDBJ databases">
        <authorList>
            <person name="Neveu A P."/>
        </authorList>
    </citation>
    <scope>NUCLEOTIDE SEQUENCE</scope>
    <source>
        <tissue evidence="2">Whole embryo</tissue>
    </source>
</reference>
<dbReference type="GO" id="GO:0016020">
    <property type="term" value="C:membrane"/>
    <property type="evidence" value="ECO:0007669"/>
    <property type="project" value="TreeGrafter"/>
</dbReference>
<dbReference type="InterPro" id="IPR036273">
    <property type="entry name" value="CRAL/TRIO_N_dom_sf"/>
</dbReference>
<dbReference type="Pfam" id="PF00650">
    <property type="entry name" value="CRAL_TRIO"/>
    <property type="match status" value="1"/>
</dbReference>
<sequence length="282" mass="32364">MEQGSDETIKMQQPPILCTGLSKAAITKACNELGESDERKAEALAELRELITTGCREENLASKYKDSTDIYLLRFLRTKKYNVERSYKQLTDHERFLKKHKFLERVDNKFARQRVAKCQPGLLTQRDDEGHVVFMFKMKDWDPNDVSFSDVVATYIYIFDKLLDSEETQVHGVKIIMNLQGYSLKQMLGVGLSEYKQMVDMLQGSVPFRFKGVYLINQPAIFVQTFNLIKVFLSEKLRSRIHVYGKDLSGFFKHFPEQTIPSDFGGKAPEYDGLSAANALLS</sequence>
<evidence type="ECO:0000259" key="1">
    <source>
        <dbReference type="PROSITE" id="PS50191"/>
    </source>
</evidence>
<dbReference type="SUPFAM" id="SSF52087">
    <property type="entry name" value="CRAL/TRIO domain"/>
    <property type="match status" value="1"/>
</dbReference>
<dbReference type="PRINTS" id="PR00180">
    <property type="entry name" value="CRETINALDHBP"/>
</dbReference>
<organism evidence="2">
    <name type="scientific">Phallusia mammillata</name>
    <dbReference type="NCBI Taxonomy" id="59560"/>
    <lineage>
        <taxon>Eukaryota</taxon>
        <taxon>Metazoa</taxon>
        <taxon>Chordata</taxon>
        <taxon>Tunicata</taxon>
        <taxon>Ascidiacea</taxon>
        <taxon>Phlebobranchia</taxon>
        <taxon>Ascidiidae</taxon>
        <taxon>Phallusia</taxon>
    </lineage>
</organism>
<dbReference type="PANTHER" id="PTHR10174:SF200">
    <property type="entry name" value="RETINALDEHYDE-BINDING PROTEIN 1"/>
    <property type="match status" value="1"/>
</dbReference>
<dbReference type="InterPro" id="IPR001251">
    <property type="entry name" value="CRAL-TRIO_dom"/>
</dbReference>
<dbReference type="SUPFAM" id="SSF46938">
    <property type="entry name" value="CRAL/TRIO N-terminal domain"/>
    <property type="match status" value="1"/>
</dbReference>
<dbReference type="PANTHER" id="PTHR10174">
    <property type="entry name" value="ALPHA-TOCOPHEROL TRANSFER PROTEIN-RELATED"/>
    <property type="match status" value="1"/>
</dbReference>
<dbReference type="Pfam" id="PF03765">
    <property type="entry name" value="CRAL_TRIO_N"/>
    <property type="match status" value="1"/>
</dbReference>
<dbReference type="GO" id="GO:1902936">
    <property type="term" value="F:phosphatidylinositol bisphosphate binding"/>
    <property type="evidence" value="ECO:0007669"/>
    <property type="project" value="TreeGrafter"/>
</dbReference>
<proteinExistence type="evidence at transcript level"/>
<dbReference type="PROSITE" id="PS50191">
    <property type="entry name" value="CRAL_TRIO"/>
    <property type="match status" value="1"/>
</dbReference>
<gene>
    <name evidence="2" type="primary">Rlbp1l2</name>
</gene>